<keyword evidence="9 12" id="KW-1133">Transmembrane helix</keyword>
<dbReference type="PROSITE" id="PS51201">
    <property type="entry name" value="RCK_N"/>
    <property type="match status" value="1"/>
</dbReference>
<dbReference type="NCBIfam" id="TIGR00932">
    <property type="entry name" value="2a37"/>
    <property type="match status" value="1"/>
</dbReference>
<comment type="function">
    <text evidence="12">Pore-forming subunit of a potassium efflux system that confers protection against electrophiles. Catalyzes K(+)/H(+) antiport.</text>
</comment>
<dbReference type="InterPro" id="IPR038770">
    <property type="entry name" value="Na+/solute_symporter_sf"/>
</dbReference>
<dbReference type="InterPro" id="IPR036291">
    <property type="entry name" value="NAD(P)-bd_dom_sf"/>
</dbReference>
<evidence type="ECO:0000256" key="2">
    <source>
        <dbReference type="ARBA" id="ARBA00022448"/>
    </source>
</evidence>
<evidence type="ECO:0000256" key="1">
    <source>
        <dbReference type="ARBA" id="ARBA00004429"/>
    </source>
</evidence>
<proteinExistence type="inferred from homology"/>
<keyword evidence="10 12" id="KW-0406">Ion transport</keyword>
<protein>
    <recommendedName>
        <fullName evidence="12">Glutathione-regulated potassium-efflux system protein KefB</fullName>
    </recommendedName>
    <alternativeName>
        <fullName evidence="12">K(+)/H(+) antiporter</fullName>
    </alternativeName>
</protein>
<keyword evidence="6 12" id="KW-0633">Potassium transport</keyword>
<feature type="transmembrane region" description="Helical" evidence="12">
    <location>
        <begin position="56"/>
        <end position="75"/>
    </location>
</feature>
<evidence type="ECO:0000256" key="11">
    <source>
        <dbReference type="ARBA" id="ARBA00023136"/>
    </source>
</evidence>
<feature type="transmembrane region" description="Helical" evidence="12">
    <location>
        <begin position="267"/>
        <end position="285"/>
    </location>
</feature>
<keyword evidence="3 12" id="KW-0050">Antiport</keyword>
<comment type="subcellular location">
    <subcellularLocation>
        <location evidence="1 12">Cell inner membrane</location>
        <topology evidence="1 12">Multi-pass membrane protein</topology>
    </subcellularLocation>
</comment>
<evidence type="ECO:0000313" key="15">
    <source>
        <dbReference type="Proteomes" id="UP000505325"/>
    </source>
</evidence>
<dbReference type="HAMAP" id="MF_01412">
    <property type="entry name" value="K_H_efflux_KefB"/>
    <property type="match status" value="1"/>
</dbReference>
<feature type="transmembrane region" description="Helical" evidence="12">
    <location>
        <begin position="291"/>
        <end position="312"/>
    </location>
</feature>
<reference evidence="14 15" key="1">
    <citation type="submission" date="2020-06" db="EMBL/GenBank/DDBJ databases">
        <title>Genome sequence of Paramixta manurensis strain PD-1.</title>
        <authorList>
            <person name="Lee C.W."/>
            <person name="Kim J."/>
        </authorList>
    </citation>
    <scope>NUCLEOTIDE SEQUENCE [LARGE SCALE GENOMIC DNA]</scope>
    <source>
        <strain evidence="14 15">PD-1</strain>
    </source>
</reference>
<sequence length="602" mass="65900">MEGQTLLTAGVLYLFAAVVAVPIAARLGIGAVLGYLLAGIAIGPWGLGFISDVDEILHFSELGVVFLMFIIGLELNPAKLWQLRRSIFGVGAAQVILSAAVLGGLLYLTHFAWQAAVIGGIGLAMSSTAMALQLMRDKGMNRNESGQLGFSVLLFQDLAVIPALALVPLLAGTDSGHTDWMKVGMKVLAFVGMLIGGRFLLRPIFRFIAASGVREVFTAAALLLVLGSALFMDALGLSMALGTFIAGILLAESEYRHELEIAIEPFKGLLLGLFFISVGMALNLGVLYTHIVAIALGVLILVAIKALVLYLLSRIYGLRSSERLQFAGVLSQGGEFAFVLFSAASSAKLFTGDQLPLLLVTVTLSMMTTPLLMQGIDRILARRFNEGDDNDEKPFVEDDKPQVIVVGFGRFGQVVARLLMANKKRITVLERDISAVSLMRKYGYKVYYGDATELELLRAAGAASAQSLVITCNDPTDSMTIVHLCQQHFPHLQILARARGRVEAHELLQAGVTQFSRETFSSALELGRKALMTLGMHPHQAHRAQQHFRRLDMRMLRELMPSHEDSAQISRVREARRELEDIFQTEMQQERRQLDGWDDEFQ</sequence>
<dbReference type="InterPro" id="IPR004771">
    <property type="entry name" value="K/H_exchanger"/>
</dbReference>
<dbReference type="EMBL" id="CP054212">
    <property type="protein sequence ID" value="QKJ85346.1"/>
    <property type="molecule type" value="Genomic_DNA"/>
</dbReference>
<evidence type="ECO:0000256" key="9">
    <source>
        <dbReference type="ARBA" id="ARBA00022989"/>
    </source>
</evidence>
<evidence type="ECO:0000256" key="6">
    <source>
        <dbReference type="ARBA" id="ARBA00022538"/>
    </source>
</evidence>
<evidence type="ECO:0000256" key="5">
    <source>
        <dbReference type="ARBA" id="ARBA00022519"/>
    </source>
</evidence>
<feature type="transmembrane region" description="Helical" evidence="12">
    <location>
        <begin position="183"/>
        <end position="201"/>
    </location>
</feature>
<dbReference type="InterPro" id="IPR003148">
    <property type="entry name" value="RCK_N"/>
</dbReference>
<feature type="transmembrane region" description="Helical" evidence="12">
    <location>
        <begin position="87"/>
        <end position="107"/>
    </location>
</feature>
<dbReference type="GO" id="GO:0005886">
    <property type="term" value="C:plasma membrane"/>
    <property type="evidence" value="ECO:0007669"/>
    <property type="project" value="UniProtKB-SubCell"/>
</dbReference>
<dbReference type="Gene3D" id="3.40.50.720">
    <property type="entry name" value="NAD(P)-binding Rossmann-like Domain"/>
    <property type="match status" value="1"/>
</dbReference>
<dbReference type="FunFam" id="1.20.1530.20:FF:000001">
    <property type="entry name" value="Glutathione-regulated potassium-efflux system protein KefB"/>
    <property type="match status" value="1"/>
</dbReference>
<keyword evidence="2 12" id="KW-0813">Transport</keyword>
<name>A0A6M8U431_9GAMM</name>
<keyword evidence="8 12" id="KW-0630">Potassium</keyword>
<dbReference type="KEGG" id="pmak:PMPD1_0366"/>
<dbReference type="PANTHER" id="PTHR46157">
    <property type="entry name" value="K(+) EFFLUX ANTIPORTER 3, CHLOROPLASTIC"/>
    <property type="match status" value="1"/>
</dbReference>
<evidence type="ECO:0000256" key="10">
    <source>
        <dbReference type="ARBA" id="ARBA00023065"/>
    </source>
</evidence>
<comment type="subunit">
    <text evidence="12">Interacts with the regulatory subunit KefG.</text>
</comment>
<dbReference type="Gene3D" id="1.20.1530.20">
    <property type="match status" value="1"/>
</dbReference>
<dbReference type="Proteomes" id="UP000505325">
    <property type="component" value="Chromosome"/>
</dbReference>
<gene>
    <name evidence="12" type="primary">kefB</name>
    <name evidence="14" type="ORF">PMPD1_0366</name>
</gene>
<accession>A0A6M8U431</accession>
<feature type="domain" description="RCK N-terminal" evidence="13">
    <location>
        <begin position="400"/>
        <end position="519"/>
    </location>
</feature>
<dbReference type="PANTHER" id="PTHR46157:SF4">
    <property type="entry name" value="K(+) EFFLUX ANTIPORTER 3, CHLOROPLASTIC"/>
    <property type="match status" value="1"/>
</dbReference>
<comment type="similarity">
    <text evidence="12">Belongs to the monovalent cation:proton antiporter 2 (CPA2) transporter (TC 2.A.37) family. KefB subfamily.</text>
</comment>
<dbReference type="InterPro" id="IPR006153">
    <property type="entry name" value="Cation/H_exchanger_TM"/>
</dbReference>
<evidence type="ECO:0000256" key="4">
    <source>
        <dbReference type="ARBA" id="ARBA00022475"/>
    </source>
</evidence>
<dbReference type="Pfam" id="PF00999">
    <property type="entry name" value="Na_H_Exchanger"/>
    <property type="match status" value="1"/>
</dbReference>
<dbReference type="InterPro" id="IPR020884">
    <property type="entry name" value="K_H_efflux_KefB"/>
</dbReference>
<evidence type="ECO:0000256" key="12">
    <source>
        <dbReference type="HAMAP-Rule" id="MF_01412"/>
    </source>
</evidence>
<keyword evidence="15" id="KW-1185">Reference proteome</keyword>
<dbReference type="GO" id="GO:0015503">
    <property type="term" value="F:glutathione-regulated potassium exporter activity"/>
    <property type="evidence" value="ECO:0007669"/>
    <property type="project" value="UniProtKB-UniRule"/>
</dbReference>
<feature type="transmembrane region" description="Helical" evidence="12">
    <location>
        <begin position="147"/>
        <end position="171"/>
    </location>
</feature>
<keyword evidence="4 12" id="KW-1003">Cell membrane</keyword>
<dbReference type="SUPFAM" id="SSF51735">
    <property type="entry name" value="NAD(P)-binding Rossmann-fold domains"/>
    <property type="match status" value="1"/>
</dbReference>
<evidence type="ECO:0000256" key="7">
    <source>
        <dbReference type="ARBA" id="ARBA00022692"/>
    </source>
</evidence>
<dbReference type="NCBIfam" id="NF002973">
    <property type="entry name" value="PRK03659.1"/>
    <property type="match status" value="1"/>
</dbReference>
<evidence type="ECO:0000259" key="13">
    <source>
        <dbReference type="PROSITE" id="PS51201"/>
    </source>
</evidence>
<dbReference type="GO" id="GO:1902600">
    <property type="term" value="P:proton transmembrane transport"/>
    <property type="evidence" value="ECO:0007669"/>
    <property type="project" value="InterPro"/>
</dbReference>
<evidence type="ECO:0000256" key="3">
    <source>
        <dbReference type="ARBA" id="ARBA00022449"/>
    </source>
</evidence>
<dbReference type="AlphaFoldDB" id="A0A6M8U431"/>
<feature type="transmembrane region" description="Helical" evidence="12">
    <location>
        <begin position="113"/>
        <end position="135"/>
    </location>
</feature>
<dbReference type="Pfam" id="PF02254">
    <property type="entry name" value="TrkA_N"/>
    <property type="match status" value="1"/>
</dbReference>
<keyword evidence="11 12" id="KW-0472">Membrane</keyword>
<comment type="caution">
    <text evidence="12">Lacks conserved residue(s) required for the propagation of feature annotation.</text>
</comment>
<feature type="transmembrane region" description="Helical" evidence="12">
    <location>
        <begin position="6"/>
        <end position="25"/>
    </location>
</feature>
<organism evidence="14 15">
    <name type="scientific">Paramixta manurensis</name>
    <dbReference type="NCBI Taxonomy" id="2740817"/>
    <lineage>
        <taxon>Bacteria</taxon>
        <taxon>Pseudomonadati</taxon>
        <taxon>Pseudomonadota</taxon>
        <taxon>Gammaproteobacteria</taxon>
        <taxon>Enterobacterales</taxon>
        <taxon>Erwiniaceae</taxon>
        <taxon>Paramixta</taxon>
    </lineage>
</organism>
<dbReference type="FunFam" id="3.40.50.720:FF:000036">
    <property type="entry name" value="Glutathione-regulated potassium-efflux system protein KefB"/>
    <property type="match status" value="1"/>
</dbReference>
<evidence type="ECO:0000256" key="8">
    <source>
        <dbReference type="ARBA" id="ARBA00022958"/>
    </source>
</evidence>
<evidence type="ECO:0000313" key="14">
    <source>
        <dbReference type="EMBL" id="QKJ85346.1"/>
    </source>
</evidence>
<dbReference type="RefSeq" id="WP_173632456.1">
    <property type="nucleotide sequence ID" value="NZ_CP054212.1"/>
</dbReference>
<keyword evidence="7 12" id="KW-0812">Transmembrane</keyword>
<keyword evidence="5 12" id="KW-0997">Cell inner membrane</keyword>
<feature type="transmembrane region" description="Helical" evidence="12">
    <location>
        <begin position="32"/>
        <end position="50"/>
    </location>
</feature>